<protein>
    <submittedName>
        <fullName evidence="1">Uncharacterized protein</fullName>
    </submittedName>
</protein>
<name>A0A6A6C0L0_ZASCE</name>
<accession>A0A6A6C0L0</accession>
<sequence>MLSEYPQYDGYWRLSQWYCKKKADILEHVQKQGRIVTRYTPKSQLVTKQNLTDRGSLPYESEAISLEELQRFIRDRRLQSSGETPRRAECVEVLEKADEEQKFENCRLLRKDALPLFYQSTVFNLYYCYEKTPGKKTSLQHCLETTLFLKSLSSTPGPSTIVFNIGYHPRPVWNGKRETIEQIARCSISLPTSSVQVEIVGRHQGLYSKAQLLRLKDGLEKMLERNLKVLCEEGDGTKKLGEKERGCLLQAAYSAYHTCLWVMQNPVRGRR</sequence>
<dbReference type="GeneID" id="54567635"/>
<dbReference type="EMBL" id="ML993627">
    <property type="protein sequence ID" value="KAF2160413.1"/>
    <property type="molecule type" value="Genomic_DNA"/>
</dbReference>
<evidence type="ECO:0000313" key="1">
    <source>
        <dbReference type="EMBL" id="KAF2160413.1"/>
    </source>
</evidence>
<evidence type="ECO:0000313" key="2">
    <source>
        <dbReference type="Proteomes" id="UP000799537"/>
    </source>
</evidence>
<gene>
    <name evidence="1" type="ORF">M409DRAFT_60100</name>
</gene>
<dbReference type="AlphaFoldDB" id="A0A6A6C0L0"/>
<reference evidence="1" key="1">
    <citation type="journal article" date="2020" name="Stud. Mycol.">
        <title>101 Dothideomycetes genomes: a test case for predicting lifestyles and emergence of pathogens.</title>
        <authorList>
            <person name="Haridas S."/>
            <person name="Albert R."/>
            <person name="Binder M."/>
            <person name="Bloem J."/>
            <person name="Labutti K."/>
            <person name="Salamov A."/>
            <person name="Andreopoulos B."/>
            <person name="Baker S."/>
            <person name="Barry K."/>
            <person name="Bills G."/>
            <person name="Bluhm B."/>
            <person name="Cannon C."/>
            <person name="Castanera R."/>
            <person name="Culley D."/>
            <person name="Daum C."/>
            <person name="Ezra D."/>
            <person name="Gonzalez J."/>
            <person name="Henrissat B."/>
            <person name="Kuo A."/>
            <person name="Liang C."/>
            <person name="Lipzen A."/>
            <person name="Lutzoni F."/>
            <person name="Magnuson J."/>
            <person name="Mondo S."/>
            <person name="Nolan M."/>
            <person name="Ohm R."/>
            <person name="Pangilinan J."/>
            <person name="Park H.-J."/>
            <person name="Ramirez L."/>
            <person name="Alfaro M."/>
            <person name="Sun H."/>
            <person name="Tritt A."/>
            <person name="Yoshinaga Y."/>
            <person name="Zwiers L.-H."/>
            <person name="Turgeon B."/>
            <person name="Goodwin S."/>
            <person name="Spatafora J."/>
            <person name="Crous P."/>
            <person name="Grigoriev I."/>
        </authorList>
    </citation>
    <scope>NUCLEOTIDE SEQUENCE</scope>
    <source>
        <strain evidence="1">ATCC 36951</strain>
    </source>
</reference>
<organism evidence="1 2">
    <name type="scientific">Zasmidium cellare ATCC 36951</name>
    <dbReference type="NCBI Taxonomy" id="1080233"/>
    <lineage>
        <taxon>Eukaryota</taxon>
        <taxon>Fungi</taxon>
        <taxon>Dikarya</taxon>
        <taxon>Ascomycota</taxon>
        <taxon>Pezizomycotina</taxon>
        <taxon>Dothideomycetes</taxon>
        <taxon>Dothideomycetidae</taxon>
        <taxon>Mycosphaerellales</taxon>
        <taxon>Mycosphaerellaceae</taxon>
        <taxon>Zasmidium</taxon>
    </lineage>
</organism>
<dbReference type="Proteomes" id="UP000799537">
    <property type="component" value="Unassembled WGS sequence"/>
</dbReference>
<proteinExistence type="predicted"/>
<dbReference type="OrthoDB" id="62952at2759"/>
<keyword evidence="2" id="KW-1185">Reference proteome</keyword>
<dbReference type="RefSeq" id="XP_033661302.1">
    <property type="nucleotide sequence ID" value="XM_033814363.1"/>
</dbReference>